<evidence type="ECO:0000313" key="1">
    <source>
        <dbReference type="EMBL" id="SDI79300.1"/>
    </source>
</evidence>
<organism evidence="1 2">
    <name type="scientific">Pseudomonas abietaniphila</name>
    <dbReference type="NCBI Taxonomy" id="89065"/>
    <lineage>
        <taxon>Bacteria</taxon>
        <taxon>Pseudomonadati</taxon>
        <taxon>Pseudomonadota</taxon>
        <taxon>Gammaproteobacteria</taxon>
        <taxon>Pseudomonadales</taxon>
        <taxon>Pseudomonadaceae</taxon>
        <taxon>Pseudomonas</taxon>
    </lineage>
</organism>
<sequence>MNNQVAKGDAELMMDAGIFMSTIAGLISDDLCEQADGEGRSFLNPYRLEGLMKGLLLAAHRLEERSEWLSETVENEEKLAQAALARCQGRDDHRESNVGAECGRARAA</sequence>
<gene>
    <name evidence="1" type="ORF">SAMN05216605_11776</name>
</gene>
<name>A0A1G8NIH2_9PSED</name>
<dbReference type="STRING" id="89065.SAMN05216605_11776"/>
<dbReference type="OrthoDB" id="9854825at2"/>
<keyword evidence="2" id="KW-1185">Reference proteome</keyword>
<protein>
    <submittedName>
        <fullName evidence="1">Uncharacterized protein</fullName>
    </submittedName>
</protein>
<accession>A0A1G8NIH2</accession>
<dbReference type="EMBL" id="FNCO01000017">
    <property type="protein sequence ID" value="SDI79300.1"/>
    <property type="molecule type" value="Genomic_DNA"/>
</dbReference>
<dbReference type="RefSeq" id="WP_074757245.1">
    <property type="nucleotide sequence ID" value="NZ_FNCO01000017.1"/>
</dbReference>
<evidence type="ECO:0000313" key="2">
    <source>
        <dbReference type="Proteomes" id="UP000182894"/>
    </source>
</evidence>
<proteinExistence type="predicted"/>
<reference evidence="2" key="1">
    <citation type="submission" date="2016-10" db="EMBL/GenBank/DDBJ databases">
        <authorList>
            <person name="Varghese N."/>
            <person name="Submissions S."/>
        </authorList>
    </citation>
    <scope>NUCLEOTIDE SEQUENCE [LARGE SCALE GENOMIC DNA]</scope>
    <source>
        <strain evidence="2">ATCC 700689</strain>
    </source>
</reference>
<dbReference type="AlphaFoldDB" id="A0A1G8NIH2"/>
<dbReference type="Proteomes" id="UP000182894">
    <property type="component" value="Unassembled WGS sequence"/>
</dbReference>